<dbReference type="EMBL" id="VSSQ01143966">
    <property type="protein sequence ID" value="MPN63894.1"/>
    <property type="molecule type" value="Genomic_DNA"/>
</dbReference>
<dbReference type="AlphaFoldDB" id="A0A645JW49"/>
<organism evidence="1">
    <name type="scientific">bioreactor metagenome</name>
    <dbReference type="NCBI Taxonomy" id="1076179"/>
    <lineage>
        <taxon>unclassified sequences</taxon>
        <taxon>metagenomes</taxon>
        <taxon>ecological metagenomes</taxon>
    </lineage>
</organism>
<proteinExistence type="predicted"/>
<sequence length="81" mass="8643">MSVYTRPGKALVIVVRDAPNNYSGSVTATVELDRAKLGLPTGPLRALDMESMGRTPLGTVTGNRLEVPVNCDDFTAILIEP</sequence>
<comment type="caution">
    <text evidence="1">The sequence shown here is derived from an EMBL/GenBank/DDBJ whole genome shotgun (WGS) entry which is preliminary data.</text>
</comment>
<reference evidence="1" key="1">
    <citation type="submission" date="2019-08" db="EMBL/GenBank/DDBJ databases">
        <authorList>
            <person name="Kucharzyk K."/>
            <person name="Murdoch R.W."/>
            <person name="Higgins S."/>
            <person name="Loffler F."/>
        </authorList>
    </citation>
    <scope>NUCLEOTIDE SEQUENCE</scope>
</reference>
<accession>A0A645JW49</accession>
<evidence type="ECO:0000313" key="1">
    <source>
        <dbReference type="EMBL" id="MPN63894.1"/>
    </source>
</evidence>
<name>A0A645JW49_9ZZZZ</name>
<gene>
    <name evidence="1" type="ORF">SDC9_211661</name>
</gene>
<protein>
    <submittedName>
        <fullName evidence="1">Uncharacterized protein</fullName>
    </submittedName>
</protein>